<evidence type="ECO:0000313" key="3">
    <source>
        <dbReference type="EMBL" id="KAK9114108.1"/>
    </source>
</evidence>
<organism evidence="3 4">
    <name type="scientific">Stephania yunnanensis</name>
    <dbReference type="NCBI Taxonomy" id="152371"/>
    <lineage>
        <taxon>Eukaryota</taxon>
        <taxon>Viridiplantae</taxon>
        <taxon>Streptophyta</taxon>
        <taxon>Embryophyta</taxon>
        <taxon>Tracheophyta</taxon>
        <taxon>Spermatophyta</taxon>
        <taxon>Magnoliopsida</taxon>
        <taxon>Ranunculales</taxon>
        <taxon>Menispermaceae</taxon>
        <taxon>Menispermoideae</taxon>
        <taxon>Cissampelideae</taxon>
        <taxon>Stephania</taxon>
    </lineage>
</organism>
<feature type="transmembrane region" description="Helical" evidence="2">
    <location>
        <begin position="60"/>
        <end position="84"/>
    </location>
</feature>
<feature type="region of interest" description="Disordered" evidence="1">
    <location>
        <begin position="160"/>
        <end position="232"/>
    </location>
</feature>
<evidence type="ECO:0000256" key="1">
    <source>
        <dbReference type="SAM" id="MobiDB-lite"/>
    </source>
</evidence>
<name>A0AAP0IFI7_9MAGN</name>
<gene>
    <name evidence="3" type="ORF">Syun_020905</name>
</gene>
<keyword evidence="2" id="KW-0472">Membrane</keyword>
<reference evidence="3 4" key="1">
    <citation type="submission" date="2024-01" db="EMBL/GenBank/DDBJ databases">
        <title>Genome assemblies of Stephania.</title>
        <authorList>
            <person name="Yang L."/>
        </authorList>
    </citation>
    <scope>NUCLEOTIDE SEQUENCE [LARGE SCALE GENOMIC DNA]</scope>
    <source>
        <strain evidence="3">YNDBR</strain>
        <tissue evidence="3">Leaf</tissue>
    </source>
</reference>
<feature type="transmembrane region" description="Helical" evidence="2">
    <location>
        <begin position="96"/>
        <end position="117"/>
    </location>
</feature>
<accession>A0AAP0IFI7</accession>
<proteinExistence type="predicted"/>
<keyword evidence="2" id="KW-1133">Transmembrane helix</keyword>
<feature type="compositionally biased region" description="Polar residues" evidence="1">
    <location>
        <begin position="139"/>
        <end position="153"/>
    </location>
</feature>
<dbReference type="EMBL" id="JBBNAF010000009">
    <property type="protein sequence ID" value="KAK9114108.1"/>
    <property type="molecule type" value="Genomic_DNA"/>
</dbReference>
<dbReference type="AlphaFoldDB" id="A0AAP0IFI7"/>
<evidence type="ECO:0000256" key="2">
    <source>
        <dbReference type="SAM" id="Phobius"/>
    </source>
</evidence>
<feature type="region of interest" description="Disordered" evidence="1">
    <location>
        <begin position="134"/>
        <end position="153"/>
    </location>
</feature>
<evidence type="ECO:0000313" key="4">
    <source>
        <dbReference type="Proteomes" id="UP001420932"/>
    </source>
</evidence>
<dbReference type="Proteomes" id="UP001420932">
    <property type="component" value="Unassembled WGS sequence"/>
</dbReference>
<sequence>MNVLCDGWWFVEADVVEGLGGRLGGYSGGSELSGGYGGFGGSGLEPTVIPRPEFFNGQNAIVAVNVYLGYNLEGSLVMLLWLLSITAVPTDISQQFLSQFCLAAGVALAVCSHYLFVSLLPRYKELLSPPKSDIASYPGSPTQPSRSSFSTSQNCLLLPPPLRSLTNLPASRRLSPRKPNYASHRRASYPPTTAPPTAAPPTVASYQSRPPPPPPTTSGCLQPVPPPPTNCASHRRLPPVAALSLVARFPYPRVTSLVFLLEMCCKKIRKPNGANRSWFGCDFKGSRFGGGLQSGQTANPRLGGGLVVFTTKLRFVHPYNMDIHSLAALDTPQ</sequence>
<keyword evidence="4" id="KW-1185">Reference proteome</keyword>
<comment type="caution">
    <text evidence="3">The sequence shown here is derived from an EMBL/GenBank/DDBJ whole genome shotgun (WGS) entry which is preliminary data.</text>
</comment>
<protein>
    <submittedName>
        <fullName evidence="3">Uncharacterized protein</fullName>
    </submittedName>
</protein>
<keyword evidence="2" id="KW-0812">Transmembrane</keyword>